<dbReference type="RefSeq" id="WP_087504134.1">
    <property type="nucleotide sequence ID" value="NZ_BMDX01000001.1"/>
</dbReference>
<organism evidence="2 3">
    <name type="scientific">Neiella marina</name>
    <dbReference type="NCBI Taxonomy" id="508461"/>
    <lineage>
        <taxon>Bacteria</taxon>
        <taxon>Pseudomonadati</taxon>
        <taxon>Pseudomonadota</taxon>
        <taxon>Gammaproteobacteria</taxon>
        <taxon>Alteromonadales</taxon>
        <taxon>Echinimonadaceae</taxon>
        <taxon>Neiella</taxon>
    </lineage>
</organism>
<feature type="transmembrane region" description="Helical" evidence="1">
    <location>
        <begin position="16"/>
        <end position="36"/>
    </location>
</feature>
<name>A0A8J2XKR7_9GAMM</name>
<accession>A0A8J2XKR7</accession>
<comment type="caution">
    <text evidence="2">The sequence shown here is derived from an EMBL/GenBank/DDBJ whole genome shotgun (WGS) entry which is preliminary data.</text>
</comment>
<evidence type="ECO:0000256" key="1">
    <source>
        <dbReference type="SAM" id="Phobius"/>
    </source>
</evidence>
<dbReference type="Proteomes" id="UP000619743">
    <property type="component" value="Unassembled WGS sequence"/>
</dbReference>
<proteinExistence type="predicted"/>
<keyword evidence="1" id="KW-0472">Membrane</keyword>
<dbReference type="AlphaFoldDB" id="A0A8J2XKR7"/>
<feature type="transmembrane region" description="Helical" evidence="1">
    <location>
        <begin position="70"/>
        <end position="90"/>
    </location>
</feature>
<reference evidence="3" key="1">
    <citation type="journal article" date="2019" name="Int. J. Syst. Evol. Microbiol.">
        <title>The Global Catalogue of Microorganisms (GCM) 10K type strain sequencing project: providing services to taxonomists for standard genome sequencing and annotation.</title>
        <authorList>
            <consortium name="The Broad Institute Genomics Platform"/>
            <consortium name="The Broad Institute Genome Sequencing Center for Infectious Disease"/>
            <person name="Wu L."/>
            <person name="Ma J."/>
        </authorList>
    </citation>
    <scope>NUCLEOTIDE SEQUENCE [LARGE SCALE GENOMIC DNA]</scope>
    <source>
        <strain evidence="3">CGMCC 1.10130</strain>
    </source>
</reference>
<keyword evidence="1" id="KW-0812">Transmembrane</keyword>
<evidence type="ECO:0000313" key="2">
    <source>
        <dbReference type="EMBL" id="GGA63689.1"/>
    </source>
</evidence>
<sequence>MTNQLKWYKNPHKVKLYLYGGLTILSVGVGISLWGYSIEQVHINWGTGKGVVLAIPILLLGLFWESLTGVAGGGTFGLWCCAFIFFYCAWRNYRQSLSYVLPPETHSLSQSEKRGCLIVTAILAAIVAIPIISLMAMILR</sequence>
<evidence type="ECO:0000313" key="3">
    <source>
        <dbReference type="Proteomes" id="UP000619743"/>
    </source>
</evidence>
<keyword evidence="3" id="KW-1185">Reference proteome</keyword>
<dbReference type="EMBL" id="BMDX01000001">
    <property type="protein sequence ID" value="GGA63689.1"/>
    <property type="molecule type" value="Genomic_DNA"/>
</dbReference>
<gene>
    <name evidence="2" type="ORF">GCM10011369_01290</name>
</gene>
<protein>
    <submittedName>
        <fullName evidence="2">Uncharacterized protein</fullName>
    </submittedName>
</protein>
<keyword evidence="1" id="KW-1133">Transmembrane helix</keyword>
<feature type="transmembrane region" description="Helical" evidence="1">
    <location>
        <begin position="116"/>
        <end position="139"/>
    </location>
</feature>